<dbReference type="NCBIfam" id="TIGR03421">
    <property type="entry name" value="FeS_CyaY"/>
    <property type="match status" value="1"/>
</dbReference>
<evidence type="ECO:0000313" key="6">
    <source>
        <dbReference type="Proteomes" id="UP000234271"/>
    </source>
</evidence>
<dbReference type="PROSITE" id="PS01344">
    <property type="entry name" value="FRATAXIN_1"/>
    <property type="match status" value="1"/>
</dbReference>
<evidence type="ECO:0000256" key="1">
    <source>
        <dbReference type="ARBA" id="ARBA00008183"/>
    </source>
</evidence>
<evidence type="ECO:0000313" key="5">
    <source>
        <dbReference type="EMBL" id="AUI69665.1"/>
    </source>
</evidence>
<comment type="function">
    <text evidence="4">Involved in iron-sulfur (Fe-S) cluster assembly. May act as a regulator of Fe-S biogenesis.</text>
</comment>
<dbReference type="GO" id="GO:0016226">
    <property type="term" value="P:iron-sulfur cluster assembly"/>
    <property type="evidence" value="ECO:0007669"/>
    <property type="project" value="UniProtKB-UniRule"/>
</dbReference>
<dbReference type="AlphaFoldDB" id="A0A2N9YH03"/>
<gene>
    <name evidence="4 5" type="primary">cyaY</name>
    <name evidence="5" type="ORF">BLE401_13845</name>
</gene>
<dbReference type="PANTHER" id="PTHR16821:SF2">
    <property type="entry name" value="FRATAXIN, MITOCHONDRIAL"/>
    <property type="match status" value="1"/>
</dbReference>
<evidence type="ECO:0000256" key="2">
    <source>
        <dbReference type="ARBA" id="ARBA00022723"/>
    </source>
</evidence>
<organism evidence="5 6">
    <name type="scientific">Beggiatoa leptomitoformis</name>
    <dbReference type="NCBI Taxonomy" id="288004"/>
    <lineage>
        <taxon>Bacteria</taxon>
        <taxon>Pseudomonadati</taxon>
        <taxon>Pseudomonadota</taxon>
        <taxon>Gammaproteobacteria</taxon>
        <taxon>Thiotrichales</taxon>
        <taxon>Thiotrichaceae</taxon>
        <taxon>Beggiatoa</taxon>
    </lineage>
</organism>
<dbReference type="InterPro" id="IPR036524">
    <property type="entry name" value="Frataxin/CyaY_sf"/>
</dbReference>
<proteinExistence type="inferred from homology"/>
<dbReference type="KEGG" id="blep:AL038_10430"/>
<name>A0A2N9YH03_9GAMM</name>
<dbReference type="InterPro" id="IPR020895">
    <property type="entry name" value="Frataxin_CS"/>
</dbReference>
<dbReference type="GO" id="GO:0008199">
    <property type="term" value="F:ferric iron binding"/>
    <property type="evidence" value="ECO:0007669"/>
    <property type="project" value="InterPro"/>
</dbReference>
<dbReference type="STRING" id="288004.AL038_10430"/>
<dbReference type="HAMAP" id="MF_00142">
    <property type="entry name" value="CyaY"/>
    <property type="match status" value="1"/>
</dbReference>
<dbReference type="Proteomes" id="UP000234271">
    <property type="component" value="Chromosome"/>
</dbReference>
<dbReference type="InterPro" id="IPR002908">
    <property type="entry name" value="Frataxin/CyaY"/>
</dbReference>
<dbReference type="OrthoDB" id="285675at2"/>
<sequence length="109" mass="11917">MTSSAYEQLAEETLFAIEEAVESCGVEIDYENNGGILTLTFLNGSKIIINRQPPVQQLWVAAKAGGFHFNYSADAQHWITDDGQAQELFSFLSQLCSAQAGEPVTLVCE</sequence>
<dbReference type="SMART" id="SM01219">
    <property type="entry name" value="Frataxin_Cyay"/>
    <property type="match status" value="1"/>
</dbReference>
<keyword evidence="6" id="KW-1185">Reference proteome</keyword>
<protein>
    <recommendedName>
        <fullName evidence="4">Iron-sulfur cluster assembly protein CyaY</fullName>
    </recommendedName>
</protein>
<evidence type="ECO:0000256" key="4">
    <source>
        <dbReference type="HAMAP-Rule" id="MF_00142"/>
    </source>
</evidence>
<reference evidence="6" key="1">
    <citation type="submission" date="2016-12" db="EMBL/GenBank/DDBJ databases">
        <title>Complete Genome Sequence of Beggiatoa leptomitiformis D-401.</title>
        <authorList>
            <person name="Fomenkov A."/>
            <person name="Vincze T."/>
            <person name="Grabovich M."/>
            <person name="Anton B.P."/>
            <person name="Dubinina G."/>
            <person name="Orlova M."/>
            <person name="Belousova E."/>
            <person name="Roberts R.J."/>
        </authorList>
    </citation>
    <scope>NUCLEOTIDE SEQUENCE [LARGE SCALE GENOMIC DNA]</scope>
    <source>
        <strain evidence="6">D-401</strain>
    </source>
</reference>
<dbReference type="Gene3D" id="3.30.920.10">
    <property type="entry name" value="Frataxin/CyaY"/>
    <property type="match status" value="1"/>
</dbReference>
<dbReference type="GO" id="GO:0005829">
    <property type="term" value="C:cytosol"/>
    <property type="evidence" value="ECO:0007669"/>
    <property type="project" value="TreeGrafter"/>
</dbReference>
<dbReference type="PANTHER" id="PTHR16821">
    <property type="entry name" value="FRATAXIN"/>
    <property type="match status" value="1"/>
</dbReference>
<dbReference type="GO" id="GO:0008198">
    <property type="term" value="F:ferrous iron binding"/>
    <property type="evidence" value="ECO:0007669"/>
    <property type="project" value="TreeGrafter"/>
</dbReference>
<dbReference type="InterPro" id="IPR047584">
    <property type="entry name" value="CyaY"/>
</dbReference>
<comment type="similarity">
    <text evidence="1 4">Belongs to the frataxin family.</text>
</comment>
<dbReference type="SUPFAM" id="SSF55387">
    <property type="entry name" value="Frataxin/Nqo15-like"/>
    <property type="match status" value="1"/>
</dbReference>
<dbReference type="RefSeq" id="WP_062152580.1">
    <property type="nucleotide sequence ID" value="NZ_CP012373.2"/>
</dbReference>
<keyword evidence="3 4" id="KW-0408">Iron</keyword>
<dbReference type="Pfam" id="PF01491">
    <property type="entry name" value="Frataxin_Cyay"/>
    <property type="match status" value="1"/>
</dbReference>
<dbReference type="EMBL" id="CP018889">
    <property type="protein sequence ID" value="AUI69665.1"/>
    <property type="molecule type" value="Genomic_DNA"/>
</dbReference>
<dbReference type="PROSITE" id="PS50810">
    <property type="entry name" value="FRATAXIN_2"/>
    <property type="match status" value="1"/>
</dbReference>
<keyword evidence="2 4" id="KW-0479">Metal-binding</keyword>
<evidence type="ECO:0000256" key="3">
    <source>
        <dbReference type="ARBA" id="ARBA00023004"/>
    </source>
</evidence>
<accession>A0A2N9YH03</accession>